<gene>
    <name evidence="2" type="ORF">MCOO_26740</name>
</gene>
<dbReference type="AlphaFoldDB" id="A0A7I7KY73"/>
<feature type="signal peptide" evidence="1">
    <location>
        <begin position="1"/>
        <end position="29"/>
    </location>
</feature>
<evidence type="ECO:0000256" key="1">
    <source>
        <dbReference type="SAM" id="SignalP"/>
    </source>
</evidence>
<reference evidence="2 3" key="1">
    <citation type="journal article" date="2019" name="Emerg. Microbes Infect.">
        <title>Comprehensive subspecies identification of 175 nontuberculous mycobacteria species based on 7547 genomic profiles.</title>
        <authorList>
            <person name="Matsumoto Y."/>
            <person name="Kinjo T."/>
            <person name="Motooka D."/>
            <person name="Nabeya D."/>
            <person name="Jung N."/>
            <person name="Uechi K."/>
            <person name="Horii T."/>
            <person name="Iida T."/>
            <person name="Fujita J."/>
            <person name="Nakamura S."/>
        </authorList>
    </citation>
    <scope>NUCLEOTIDE SEQUENCE [LARGE SCALE GENOMIC DNA]</scope>
    <source>
        <strain evidence="2 3">JCM 12404</strain>
    </source>
</reference>
<dbReference type="RefSeq" id="WP_163776779.1">
    <property type="nucleotide sequence ID" value="NZ_AP022569.1"/>
</dbReference>
<dbReference type="KEGG" id="mcoo:MCOO_26740"/>
<name>A0A7I7KY73_9MYCO</name>
<keyword evidence="3" id="KW-1185">Reference proteome</keyword>
<dbReference type="EMBL" id="AP022569">
    <property type="protein sequence ID" value="BBX46659.1"/>
    <property type="molecule type" value="Genomic_DNA"/>
</dbReference>
<dbReference type="Proteomes" id="UP000465866">
    <property type="component" value="Chromosome"/>
</dbReference>
<feature type="chain" id="PRO_5029491535" evidence="1">
    <location>
        <begin position="30"/>
        <end position="149"/>
    </location>
</feature>
<evidence type="ECO:0000313" key="3">
    <source>
        <dbReference type="Proteomes" id="UP000465866"/>
    </source>
</evidence>
<organism evidence="2 3">
    <name type="scientific">Mycobacterium cookii</name>
    <dbReference type="NCBI Taxonomy" id="1775"/>
    <lineage>
        <taxon>Bacteria</taxon>
        <taxon>Bacillati</taxon>
        <taxon>Actinomycetota</taxon>
        <taxon>Actinomycetes</taxon>
        <taxon>Mycobacteriales</taxon>
        <taxon>Mycobacteriaceae</taxon>
        <taxon>Mycobacterium</taxon>
    </lineage>
</organism>
<protein>
    <submittedName>
        <fullName evidence="2">Uncharacterized protein</fullName>
    </submittedName>
</protein>
<sequence>MVTVALGTAAGAFLAAGLIPLAAAGSARADADDVSPAVDTDFISATDKLFALFGINDVGFADPDDNFEAMVLNIPSLHITDVLTSGADPSDSLAAFGVPDDIAVGTAGVTVNTFTDSMDPLLNSTFTIPFTDPLAGLWDLLVAHDFFGL</sequence>
<accession>A0A7I7KY73</accession>
<keyword evidence="1" id="KW-0732">Signal</keyword>
<proteinExistence type="predicted"/>
<evidence type="ECO:0000313" key="2">
    <source>
        <dbReference type="EMBL" id="BBX46659.1"/>
    </source>
</evidence>